<dbReference type="GO" id="GO:0005737">
    <property type="term" value="C:cytoplasm"/>
    <property type="evidence" value="ECO:0007669"/>
    <property type="project" value="TreeGrafter"/>
</dbReference>
<dbReference type="GO" id="GO:0008887">
    <property type="term" value="F:glycerate kinase activity"/>
    <property type="evidence" value="ECO:0007669"/>
    <property type="project" value="InterPro"/>
</dbReference>
<dbReference type="Pfam" id="PF13660">
    <property type="entry name" value="DUF4147"/>
    <property type="match status" value="1"/>
</dbReference>
<dbReference type="GO" id="GO:0016618">
    <property type="term" value="F:hydroxypyruvate reductase [NAD(P)H] activity"/>
    <property type="evidence" value="ECO:0007669"/>
    <property type="project" value="UniProtKB-EC"/>
</dbReference>
<dbReference type="PATRIC" id="fig|348824.6.peg.2214"/>
<dbReference type="EMBL" id="HG916852">
    <property type="protein sequence ID" value="CDM57706.1"/>
    <property type="molecule type" value="Genomic_DNA"/>
</dbReference>
<protein>
    <submittedName>
        <fullName evidence="3">Hydroxypyruvate reductase</fullName>
        <ecNumber evidence="3">1.1.1.81</ecNumber>
    </submittedName>
</protein>
<dbReference type="PANTHER" id="PTHR12227:SF0">
    <property type="entry name" value="GLYCERATE KINASE"/>
    <property type="match status" value="1"/>
</dbReference>
<keyword evidence="3" id="KW-0560">Oxidoreductase</keyword>
<evidence type="ECO:0000259" key="2">
    <source>
        <dbReference type="Pfam" id="PF13660"/>
    </source>
</evidence>
<gene>
    <name evidence="3" type="primary">ttuD</name>
    <name evidence="3" type="ORF">LPU83_2049</name>
</gene>
<dbReference type="Proteomes" id="UP000019443">
    <property type="component" value="Chromosome"/>
</dbReference>
<name>W6RTS0_9HYPH</name>
<dbReference type="HOGENOM" id="CLU_032279_1_1_5"/>
<organism evidence="3 4">
    <name type="scientific">Rhizobium favelukesii</name>
    <dbReference type="NCBI Taxonomy" id="348824"/>
    <lineage>
        <taxon>Bacteria</taxon>
        <taxon>Pseudomonadati</taxon>
        <taxon>Pseudomonadota</taxon>
        <taxon>Alphaproteobacteria</taxon>
        <taxon>Hyphomicrobiales</taxon>
        <taxon>Rhizobiaceae</taxon>
        <taxon>Rhizobium/Agrobacterium group</taxon>
        <taxon>Rhizobium</taxon>
    </lineage>
</organism>
<dbReference type="AlphaFoldDB" id="W6RTS0"/>
<dbReference type="EC" id="1.1.1.81" evidence="3"/>
<dbReference type="InterPro" id="IPR039760">
    <property type="entry name" value="MOFRL_protein"/>
</dbReference>
<evidence type="ECO:0000313" key="3">
    <source>
        <dbReference type="EMBL" id="CDM57706.1"/>
    </source>
</evidence>
<evidence type="ECO:0000313" key="4">
    <source>
        <dbReference type="Proteomes" id="UP000019443"/>
    </source>
</evidence>
<dbReference type="SUPFAM" id="SSF82544">
    <property type="entry name" value="GckA/TtuD-like"/>
    <property type="match status" value="1"/>
</dbReference>
<dbReference type="InterPro" id="IPR038614">
    <property type="entry name" value="GK_N_sf"/>
</dbReference>
<dbReference type="eggNOG" id="COG2379">
    <property type="taxonomic scope" value="Bacteria"/>
</dbReference>
<dbReference type="KEGG" id="rhl:LPU83_2049"/>
<dbReference type="Pfam" id="PF05161">
    <property type="entry name" value="MOFRL"/>
    <property type="match status" value="1"/>
</dbReference>
<accession>W6RTS0</accession>
<sequence length="431" mass="44734">MSGLRTFRMEKGLISDPRAFLQTLFHEAVRAADPYEALVRHLPDPPKGRTIVVGAGKAASQMAAAFERAWSHPFEGLVVARHGPIADCRSTKVLQAAHPVPDRAGLVAAEALMNHLHGLTSDDLVIALISGGGSALLPAPPTGFTLADESALNEALLASGAPISGMNVVRKHFSRIKGGRLAALAHPARVVSLVVSDVPGDNPAFVASGPTVPDGSDAEEALRVIRDYRIDLPARMIDCIRNARAPTAGDSVFANNEIHVIASARVSLEAAADRARSLGVQPLILSDSIEGEAKDIGRMHAALAREFEASPPAPKPLVLLSGGETTVSIGAGTYGKGGRNSEFLLSAAIDLQGVDGVVAMAADTDGIDGSEDNAGAFCDGGTVARIRSAGGDARTFLAGHDAWSAFNLTGDLFVPGPTGTNVNDFRAFFVV</sequence>
<dbReference type="InterPro" id="IPR025286">
    <property type="entry name" value="MOFRL_assoc_dom"/>
</dbReference>
<dbReference type="Gene3D" id="3.40.50.10180">
    <property type="entry name" value="Glycerate kinase, MOFRL-like N-terminal domain"/>
    <property type="match status" value="1"/>
</dbReference>
<proteinExistence type="predicted"/>
<dbReference type="InterPro" id="IPR037035">
    <property type="entry name" value="GK-like_C_sf"/>
</dbReference>
<feature type="domain" description="MOFRL" evidence="1">
    <location>
        <begin position="318"/>
        <end position="424"/>
    </location>
</feature>
<dbReference type="Gene3D" id="3.40.1480.10">
    <property type="entry name" value="MOFRL domain"/>
    <property type="match status" value="1"/>
</dbReference>
<reference evidence="3" key="1">
    <citation type="submission" date="2013-11" db="EMBL/GenBank/DDBJ databases">
        <title>Draft genome sequence of the broad-host-range Rhizobium sp. LPU83 strain, a member of the low-genetic diversity Oregon-like Rhizobium sp. group.</title>
        <authorList>
            <person name="Wibberg D."/>
            <person name="Puehler A."/>
            <person name="Schlueter A."/>
        </authorList>
    </citation>
    <scope>NUCLEOTIDE SEQUENCE [LARGE SCALE GENOMIC DNA]</scope>
    <source>
        <strain evidence="3">LPU83</strain>
    </source>
</reference>
<dbReference type="PANTHER" id="PTHR12227">
    <property type="entry name" value="GLYCERATE KINASE"/>
    <property type="match status" value="1"/>
</dbReference>
<evidence type="ECO:0000259" key="1">
    <source>
        <dbReference type="Pfam" id="PF05161"/>
    </source>
</evidence>
<keyword evidence="4" id="KW-1185">Reference proteome</keyword>
<feature type="domain" description="MOFRL-associated" evidence="2">
    <location>
        <begin position="21"/>
        <end position="239"/>
    </location>
</feature>
<dbReference type="InterPro" id="IPR007835">
    <property type="entry name" value="MOFRL"/>
</dbReference>